<keyword evidence="3" id="KW-1185">Reference proteome</keyword>
<dbReference type="InterPro" id="IPR013954">
    <property type="entry name" value="PNK3P"/>
</dbReference>
<dbReference type="NCBIfam" id="TIGR01664">
    <property type="entry name" value="DNA-3'-Pase"/>
    <property type="match status" value="1"/>
</dbReference>
<feature type="compositionally biased region" description="Polar residues" evidence="1">
    <location>
        <begin position="42"/>
        <end position="56"/>
    </location>
</feature>
<dbReference type="PANTHER" id="PTHR12083:SF9">
    <property type="entry name" value="BIFUNCTIONAL POLYNUCLEOTIDE PHOSPHATASE_KINASE"/>
    <property type="match status" value="1"/>
</dbReference>
<dbReference type="InterPro" id="IPR006551">
    <property type="entry name" value="Polynucleotide_phosphatase"/>
</dbReference>
<dbReference type="Pfam" id="PF08645">
    <property type="entry name" value="PNK3P"/>
    <property type="match status" value="1"/>
</dbReference>
<dbReference type="InterPro" id="IPR036412">
    <property type="entry name" value="HAD-like_sf"/>
</dbReference>
<proteinExistence type="predicted"/>
<protein>
    <submittedName>
        <fullName evidence="2">Uncharacterized protein</fullName>
    </submittedName>
</protein>
<evidence type="ECO:0000256" key="1">
    <source>
        <dbReference type="SAM" id="MobiDB-lite"/>
    </source>
</evidence>
<organism evidence="2 3">
    <name type="scientific">Porites evermanni</name>
    <dbReference type="NCBI Taxonomy" id="104178"/>
    <lineage>
        <taxon>Eukaryota</taxon>
        <taxon>Metazoa</taxon>
        <taxon>Cnidaria</taxon>
        <taxon>Anthozoa</taxon>
        <taxon>Hexacorallia</taxon>
        <taxon>Scleractinia</taxon>
        <taxon>Fungiina</taxon>
        <taxon>Poritidae</taxon>
        <taxon>Porites</taxon>
    </lineage>
</organism>
<dbReference type="EMBL" id="CALNXI010001625">
    <property type="protein sequence ID" value="CAH3173589.1"/>
    <property type="molecule type" value="Genomic_DNA"/>
</dbReference>
<dbReference type="Gene3D" id="3.40.50.1000">
    <property type="entry name" value="HAD superfamily/HAD-like"/>
    <property type="match status" value="1"/>
</dbReference>
<dbReference type="NCBIfam" id="TIGR01662">
    <property type="entry name" value="HAD-SF-IIIA"/>
    <property type="match status" value="1"/>
</dbReference>
<feature type="compositionally biased region" description="Basic and acidic residues" evidence="1">
    <location>
        <begin position="1"/>
        <end position="26"/>
    </location>
</feature>
<dbReference type="PANTHER" id="PTHR12083">
    <property type="entry name" value="BIFUNCTIONAL POLYNUCLEOTIDE PHOSPHATASE/KINASE"/>
    <property type="match status" value="1"/>
</dbReference>
<name>A0ABN8R2J9_9CNID</name>
<gene>
    <name evidence="2" type="ORF">PEVE_00009116</name>
</gene>
<reference evidence="2 3" key="1">
    <citation type="submission" date="2022-05" db="EMBL/GenBank/DDBJ databases">
        <authorList>
            <consortium name="Genoscope - CEA"/>
            <person name="William W."/>
        </authorList>
    </citation>
    <scope>NUCLEOTIDE SEQUENCE [LARGE SCALE GENOMIC DNA]</scope>
</reference>
<sequence>MAERRGRSMKRKIEEVEKTESHEKQSNIKRFFGASKVEDNSKSTGISKSDGTGNQEPSWKWKGTLLYFESPSIQPSDKIASFDFDGTLAKTSLFKHGADAWSILYPTCVQKLTKLYKAGYKLVIFTNQAAIGKAKATKEKVIAEKKGRLAGFVNKVGLPFQILVATTKDDYRKPNTAMWEFFCQNCNGDVKIDKEKSFFVGDAAGRKKDHSASDKEFAANCGLKFYTEDEFFEKDIPVLEHKD</sequence>
<dbReference type="SUPFAM" id="SSF56784">
    <property type="entry name" value="HAD-like"/>
    <property type="match status" value="1"/>
</dbReference>
<feature type="region of interest" description="Disordered" evidence="1">
    <location>
        <begin position="1"/>
        <end position="56"/>
    </location>
</feature>
<evidence type="ECO:0000313" key="2">
    <source>
        <dbReference type="EMBL" id="CAH3173589.1"/>
    </source>
</evidence>
<evidence type="ECO:0000313" key="3">
    <source>
        <dbReference type="Proteomes" id="UP001159427"/>
    </source>
</evidence>
<comment type="caution">
    <text evidence="2">The sequence shown here is derived from an EMBL/GenBank/DDBJ whole genome shotgun (WGS) entry which is preliminary data.</text>
</comment>
<dbReference type="Proteomes" id="UP001159427">
    <property type="component" value="Unassembled WGS sequence"/>
</dbReference>
<accession>A0ABN8R2J9</accession>
<dbReference type="InterPro" id="IPR006549">
    <property type="entry name" value="HAD-SF_hydro_IIIA"/>
</dbReference>
<dbReference type="InterPro" id="IPR023214">
    <property type="entry name" value="HAD_sf"/>
</dbReference>